<dbReference type="InterPro" id="IPR017157">
    <property type="entry name" value="Arylacetamide_deacetylase"/>
</dbReference>
<keyword evidence="8" id="KW-1185">Reference proteome</keyword>
<dbReference type="Proteomes" id="UP001634394">
    <property type="component" value="Unassembled WGS sequence"/>
</dbReference>
<dbReference type="InterPro" id="IPR050300">
    <property type="entry name" value="GDXG_lipolytic_enzyme"/>
</dbReference>
<evidence type="ECO:0000256" key="5">
    <source>
        <dbReference type="SAM" id="Phobius"/>
    </source>
</evidence>
<feature type="domain" description="Alpha/beta hydrolase fold-3" evidence="6">
    <location>
        <begin position="112"/>
        <end position="258"/>
    </location>
</feature>
<dbReference type="EMBL" id="JBJQND010000016">
    <property type="protein sequence ID" value="KAL3848319.1"/>
    <property type="molecule type" value="Genomic_DNA"/>
</dbReference>
<accession>A0ABD3UFL7</accession>
<dbReference type="AlphaFoldDB" id="A0ABD3UFL7"/>
<evidence type="ECO:0000259" key="6">
    <source>
        <dbReference type="Pfam" id="PF07859"/>
    </source>
</evidence>
<dbReference type="GO" id="GO:0016020">
    <property type="term" value="C:membrane"/>
    <property type="evidence" value="ECO:0007669"/>
    <property type="project" value="UniProtKB-ARBA"/>
</dbReference>
<evidence type="ECO:0000256" key="2">
    <source>
        <dbReference type="ARBA" id="ARBA00022801"/>
    </source>
</evidence>
<dbReference type="PROSITE" id="PS01174">
    <property type="entry name" value="LIPASE_GDXG_SER"/>
    <property type="match status" value="1"/>
</dbReference>
<dbReference type="SUPFAM" id="SSF53474">
    <property type="entry name" value="alpha/beta-Hydrolases"/>
    <property type="match status" value="1"/>
</dbReference>
<reference evidence="7 8" key="1">
    <citation type="submission" date="2024-11" db="EMBL/GenBank/DDBJ databases">
        <title>Chromosome-level genome assembly of the freshwater bivalve Anodonta woodiana.</title>
        <authorList>
            <person name="Chen X."/>
        </authorList>
    </citation>
    <scope>NUCLEOTIDE SEQUENCE [LARGE SCALE GENOMIC DNA]</scope>
    <source>
        <strain evidence="7">MN2024</strain>
        <tissue evidence="7">Gills</tissue>
    </source>
</reference>
<keyword evidence="5" id="KW-1133">Transmembrane helix</keyword>
<evidence type="ECO:0000313" key="8">
    <source>
        <dbReference type="Proteomes" id="UP001634394"/>
    </source>
</evidence>
<feature type="transmembrane region" description="Helical" evidence="5">
    <location>
        <begin position="7"/>
        <end position="24"/>
    </location>
</feature>
<name>A0ABD3UFL7_SINWO</name>
<evidence type="ECO:0000256" key="3">
    <source>
        <dbReference type="PIRSR" id="PIRSR037251-1"/>
    </source>
</evidence>
<feature type="active site" evidence="3 4">
    <location>
        <position position="190"/>
    </location>
</feature>
<dbReference type="InterPro" id="IPR029058">
    <property type="entry name" value="AB_hydrolase_fold"/>
</dbReference>
<keyword evidence="2" id="KW-0378">Hydrolase</keyword>
<gene>
    <name evidence="7" type="ORF">ACJMK2_019187</name>
</gene>
<feature type="active site" evidence="3">
    <location>
        <position position="377"/>
    </location>
</feature>
<dbReference type="GO" id="GO:0016787">
    <property type="term" value="F:hydrolase activity"/>
    <property type="evidence" value="ECO:0007669"/>
    <property type="project" value="UniProtKB-KW"/>
</dbReference>
<proteinExistence type="inferred from homology"/>
<dbReference type="Gene3D" id="3.40.50.1820">
    <property type="entry name" value="alpha/beta hydrolase"/>
    <property type="match status" value="1"/>
</dbReference>
<sequence>MICFNPNFLFFGVLLVAGIGYIVYKPFPNDAAEPWKQTFVSSLVRMITLMSKIGATVGVSSKINITRFMVSAQKYLYQGNPNVKVWREEFDGVTVRISKPVTLDQSKLTPAIIYIHGGGWVVLDTDSYAHLTDTISLESEVVVVSIEYRLAPEHLYPVPLDDCVKASKFFLKNARQYGVDGNRIGIAGDSAGGNLAMSVALKLSEEAGSPKLAAQGLIYPVLQGINFLLPSYIQHSNGPAFITGDTMAEYFLSYMIGDWKYQSHFLTNNHTSPAVKQSEYARYVSHELLPDQFQAILEDDYGDNYGDEDVSKKLERYLLDSNFAPLMATDIALGKLPPTCLVTANFDVLRDDGFLLETRLKRIGREVTHQYYPGYEHGFLMHLVMYDGSLPAVQKFCKCMVNYMQS</sequence>
<keyword evidence="5" id="KW-0472">Membrane</keyword>
<dbReference type="PIRSF" id="PIRSF037251">
    <property type="entry name" value="Arylacetamide_deacetylase"/>
    <property type="match status" value="1"/>
</dbReference>
<protein>
    <recommendedName>
        <fullName evidence="6">Alpha/beta hydrolase fold-3 domain-containing protein</fullName>
    </recommendedName>
</protein>
<keyword evidence="5" id="KW-0812">Transmembrane</keyword>
<dbReference type="InterPro" id="IPR013094">
    <property type="entry name" value="AB_hydrolase_3"/>
</dbReference>
<feature type="active site" evidence="3">
    <location>
        <position position="347"/>
    </location>
</feature>
<dbReference type="PANTHER" id="PTHR48081">
    <property type="entry name" value="AB HYDROLASE SUPERFAMILY PROTEIN C4A8.06C"/>
    <property type="match status" value="1"/>
</dbReference>
<evidence type="ECO:0000256" key="1">
    <source>
        <dbReference type="ARBA" id="ARBA00010515"/>
    </source>
</evidence>
<feature type="domain" description="Alpha/beta hydrolase fold-3" evidence="6">
    <location>
        <begin position="320"/>
        <end position="380"/>
    </location>
</feature>
<organism evidence="7 8">
    <name type="scientific">Sinanodonta woodiana</name>
    <name type="common">Chinese pond mussel</name>
    <name type="synonym">Anodonta woodiana</name>
    <dbReference type="NCBI Taxonomy" id="1069815"/>
    <lineage>
        <taxon>Eukaryota</taxon>
        <taxon>Metazoa</taxon>
        <taxon>Spiralia</taxon>
        <taxon>Lophotrochozoa</taxon>
        <taxon>Mollusca</taxon>
        <taxon>Bivalvia</taxon>
        <taxon>Autobranchia</taxon>
        <taxon>Heteroconchia</taxon>
        <taxon>Palaeoheterodonta</taxon>
        <taxon>Unionida</taxon>
        <taxon>Unionoidea</taxon>
        <taxon>Unionidae</taxon>
        <taxon>Unioninae</taxon>
        <taxon>Sinanodonta</taxon>
    </lineage>
</organism>
<dbReference type="Pfam" id="PF07859">
    <property type="entry name" value="Abhydrolase_3"/>
    <property type="match status" value="2"/>
</dbReference>
<evidence type="ECO:0000256" key="4">
    <source>
        <dbReference type="PROSITE-ProRule" id="PRU10038"/>
    </source>
</evidence>
<comment type="caution">
    <text evidence="7">The sequence shown here is derived from an EMBL/GenBank/DDBJ whole genome shotgun (WGS) entry which is preliminary data.</text>
</comment>
<evidence type="ECO:0000313" key="7">
    <source>
        <dbReference type="EMBL" id="KAL3848319.1"/>
    </source>
</evidence>
<dbReference type="PANTHER" id="PTHR48081:SF8">
    <property type="entry name" value="ALPHA_BETA HYDROLASE FOLD-3 DOMAIN-CONTAINING PROTEIN-RELATED"/>
    <property type="match status" value="1"/>
</dbReference>
<comment type="similarity">
    <text evidence="1">Belongs to the 'GDXG' lipolytic enzyme family.</text>
</comment>
<dbReference type="InterPro" id="IPR033140">
    <property type="entry name" value="Lipase_GDXG_put_SER_AS"/>
</dbReference>